<name>A0A0F7J3R9_9ACTN</name>
<dbReference type="InterPro" id="IPR036291">
    <property type="entry name" value="NAD(P)-bd_dom_sf"/>
</dbReference>
<keyword evidence="2" id="KW-0560">Oxidoreductase</keyword>
<dbReference type="PANTHER" id="PTHR42879">
    <property type="entry name" value="3-OXOACYL-(ACYL-CARRIER-PROTEIN) REDUCTASE"/>
    <property type="match status" value="1"/>
</dbReference>
<comment type="similarity">
    <text evidence="1">Belongs to the short-chain dehydrogenases/reductases (SDR) family.</text>
</comment>
<dbReference type="PRINTS" id="PR00081">
    <property type="entry name" value="GDHRDH"/>
</dbReference>
<dbReference type="GO" id="GO:0016491">
    <property type="term" value="F:oxidoreductase activity"/>
    <property type="evidence" value="ECO:0007669"/>
    <property type="project" value="UniProtKB-KW"/>
</dbReference>
<dbReference type="InterPro" id="IPR057326">
    <property type="entry name" value="KR_dom"/>
</dbReference>
<sequence length="266" mass="27363">MLTPGRSGSPGRVGHGREHAMELRRSALVTGGSRGIGRAVAVRLAQDGYDIGFCSRSADDAALETARLVASAGARAHHVVCDVTDADAVRTFVAEAEEKLGPAYAVVNSAGVLRDRPMALMAARDWQDVVGTSLDGAFHVCRAVVRGLLTRRAGALVNVSSVIGVYGNAGQTNYAAAKGGLNGLTRALAKEVAPYGVRVNAVAPGFIETEMLDGMTAKAREAALGKIAMARFGSAESVAALVAFLVSDAADYITGQVVQIDGGIAL</sequence>
<dbReference type="InterPro" id="IPR002347">
    <property type="entry name" value="SDR_fam"/>
</dbReference>
<dbReference type="InterPro" id="IPR020904">
    <property type="entry name" value="Sc_DH/Rdtase_CS"/>
</dbReference>
<dbReference type="AlphaFoldDB" id="A0A0F7J3R9"/>
<dbReference type="InterPro" id="IPR050259">
    <property type="entry name" value="SDR"/>
</dbReference>
<dbReference type="Gene3D" id="3.40.50.720">
    <property type="entry name" value="NAD(P)-binding Rossmann-like Domain"/>
    <property type="match status" value="1"/>
</dbReference>
<dbReference type="SMART" id="SM00822">
    <property type="entry name" value="PKS_KR"/>
    <property type="match status" value="1"/>
</dbReference>
<feature type="domain" description="Ketoreductase" evidence="3">
    <location>
        <begin position="25"/>
        <end position="205"/>
    </location>
</feature>
<organism evidence="4">
    <name type="scientific">Streptomyces somaliensis</name>
    <dbReference type="NCBI Taxonomy" id="78355"/>
    <lineage>
        <taxon>Bacteria</taxon>
        <taxon>Bacillati</taxon>
        <taxon>Actinomycetota</taxon>
        <taxon>Actinomycetes</taxon>
        <taxon>Kitasatosporales</taxon>
        <taxon>Streptomycetaceae</taxon>
        <taxon>Streptomyces</taxon>
    </lineage>
</organism>
<reference evidence="4" key="1">
    <citation type="journal article" date="2015" name="Microb. Cell Fact.">
        <title>Activation and enhancement of Fredericamycin A production in deepsea-derived Streptomyces somaliensis SCSIO ZH66 by using ribosome engineering and response surface methodology.</title>
        <authorList>
            <person name="Zhang Y."/>
            <person name="Huang H."/>
            <person name="Xu S."/>
            <person name="Wang B."/>
            <person name="Ju J."/>
            <person name="Tan H."/>
            <person name="Li W."/>
        </authorList>
    </citation>
    <scope>NUCLEOTIDE SEQUENCE</scope>
    <source>
        <strain evidence="4">SCSIO ZH66</strain>
    </source>
</reference>
<dbReference type="PANTHER" id="PTHR42879:SF2">
    <property type="entry name" value="3-OXOACYL-[ACYL-CARRIER-PROTEIN] REDUCTASE FABG"/>
    <property type="match status" value="1"/>
</dbReference>
<evidence type="ECO:0000259" key="3">
    <source>
        <dbReference type="SMART" id="SM00822"/>
    </source>
</evidence>
<dbReference type="Pfam" id="PF13561">
    <property type="entry name" value="adh_short_C2"/>
    <property type="match status" value="1"/>
</dbReference>
<evidence type="ECO:0000256" key="2">
    <source>
        <dbReference type="ARBA" id="ARBA00023002"/>
    </source>
</evidence>
<protein>
    <submittedName>
        <fullName evidence="4">Putative 3-ketoacyl-ACP reductase</fullName>
    </submittedName>
</protein>
<evidence type="ECO:0000256" key="1">
    <source>
        <dbReference type="ARBA" id="ARBA00006484"/>
    </source>
</evidence>
<dbReference type="NCBIfam" id="NF009466">
    <property type="entry name" value="PRK12826.1-2"/>
    <property type="match status" value="1"/>
</dbReference>
<dbReference type="PRINTS" id="PR00080">
    <property type="entry name" value="SDRFAMILY"/>
</dbReference>
<dbReference type="SUPFAM" id="SSF51735">
    <property type="entry name" value="NAD(P)-binding Rossmann-fold domains"/>
    <property type="match status" value="1"/>
</dbReference>
<dbReference type="FunFam" id="3.40.50.720:FF:000173">
    <property type="entry name" value="3-oxoacyl-[acyl-carrier protein] reductase"/>
    <property type="match status" value="1"/>
</dbReference>
<evidence type="ECO:0000313" key="4">
    <source>
        <dbReference type="EMBL" id="AKH04337.1"/>
    </source>
</evidence>
<gene>
    <name evidence="4" type="primary">frdC</name>
</gene>
<dbReference type="PROSITE" id="PS00061">
    <property type="entry name" value="ADH_SHORT"/>
    <property type="match status" value="1"/>
</dbReference>
<accession>A0A0F7J3R9</accession>
<dbReference type="EMBL" id="KP213175">
    <property type="protein sequence ID" value="AKH04337.1"/>
    <property type="molecule type" value="Genomic_DNA"/>
</dbReference>
<dbReference type="GO" id="GO:0032787">
    <property type="term" value="P:monocarboxylic acid metabolic process"/>
    <property type="evidence" value="ECO:0007669"/>
    <property type="project" value="UniProtKB-ARBA"/>
</dbReference>
<proteinExistence type="inferred from homology"/>